<feature type="region of interest" description="Disordered" evidence="1">
    <location>
        <begin position="1"/>
        <end position="55"/>
    </location>
</feature>
<dbReference type="OrthoDB" id="10627596at2759"/>
<evidence type="ECO:0000256" key="1">
    <source>
        <dbReference type="SAM" id="MobiDB-lite"/>
    </source>
</evidence>
<organism evidence="2 3">
    <name type="scientific">Micractinium conductrix</name>
    <dbReference type="NCBI Taxonomy" id="554055"/>
    <lineage>
        <taxon>Eukaryota</taxon>
        <taxon>Viridiplantae</taxon>
        <taxon>Chlorophyta</taxon>
        <taxon>core chlorophytes</taxon>
        <taxon>Trebouxiophyceae</taxon>
        <taxon>Chlorellales</taxon>
        <taxon>Chlorellaceae</taxon>
        <taxon>Chlorella clade</taxon>
        <taxon>Micractinium</taxon>
    </lineage>
</organism>
<reference evidence="2 3" key="1">
    <citation type="journal article" date="2018" name="Plant J.">
        <title>Genome sequences of Chlorella sorokiniana UTEX 1602 and Micractinium conductrix SAG 241.80: implications to maltose excretion by a green alga.</title>
        <authorList>
            <person name="Arriola M.B."/>
            <person name="Velmurugan N."/>
            <person name="Zhang Y."/>
            <person name="Plunkett M.H."/>
            <person name="Hondzo H."/>
            <person name="Barney B.M."/>
        </authorList>
    </citation>
    <scope>NUCLEOTIDE SEQUENCE [LARGE SCALE GENOMIC DNA]</scope>
    <source>
        <strain evidence="2 3">SAG 241.80</strain>
    </source>
</reference>
<gene>
    <name evidence="2" type="ORF">C2E20_3300</name>
</gene>
<proteinExistence type="predicted"/>
<feature type="region of interest" description="Disordered" evidence="1">
    <location>
        <begin position="107"/>
        <end position="167"/>
    </location>
</feature>
<dbReference type="Proteomes" id="UP000239649">
    <property type="component" value="Unassembled WGS sequence"/>
</dbReference>
<dbReference type="AlphaFoldDB" id="A0A2P6VH15"/>
<sequence length="167" mass="17466">MSVHHLQQLAPHDGGGGRDSASPHAEPPARTDRQPPSQPLRTTCSAARARLEPAPLPPSEEILAIFARAFPTTRLSPTLYSAVPLEPVRQYHPPILLPSAMRALQQLAPSSPAAPCSRRRRRGSAQPPPSPVAAAGGGAAAAATAAARPRVDRGWERRPFGSAAPAA</sequence>
<name>A0A2P6VH15_9CHLO</name>
<evidence type="ECO:0000313" key="2">
    <source>
        <dbReference type="EMBL" id="PSC73381.1"/>
    </source>
</evidence>
<comment type="caution">
    <text evidence="2">The sequence shown here is derived from an EMBL/GenBank/DDBJ whole genome shotgun (WGS) entry which is preliminary data.</text>
</comment>
<accession>A0A2P6VH15</accession>
<protein>
    <submittedName>
        <fullName evidence="2">Uncharacterized protein</fullName>
    </submittedName>
</protein>
<keyword evidence="3" id="KW-1185">Reference proteome</keyword>
<dbReference type="EMBL" id="LHPF02000007">
    <property type="protein sequence ID" value="PSC73381.1"/>
    <property type="molecule type" value="Genomic_DNA"/>
</dbReference>
<evidence type="ECO:0000313" key="3">
    <source>
        <dbReference type="Proteomes" id="UP000239649"/>
    </source>
</evidence>
<feature type="compositionally biased region" description="Basic and acidic residues" evidence="1">
    <location>
        <begin position="149"/>
        <end position="159"/>
    </location>
</feature>
<feature type="compositionally biased region" description="Low complexity" evidence="1">
    <location>
        <begin position="107"/>
        <end position="116"/>
    </location>
</feature>